<protein>
    <submittedName>
        <fullName evidence="8">Major facilitator superfamily transporter</fullName>
    </submittedName>
</protein>
<organism evidence="8 9">
    <name type="scientific">Fusarium mundagurra</name>
    <dbReference type="NCBI Taxonomy" id="1567541"/>
    <lineage>
        <taxon>Eukaryota</taxon>
        <taxon>Fungi</taxon>
        <taxon>Dikarya</taxon>
        <taxon>Ascomycota</taxon>
        <taxon>Pezizomycotina</taxon>
        <taxon>Sordariomycetes</taxon>
        <taxon>Hypocreomycetidae</taxon>
        <taxon>Hypocreales</taxon>
        <taxon>Nectriaceae</taxon>
        <taxon>Fusarium</taxon>
        <taxon>Fusarium fujikuroi species complex</taxon>
    </lineage>
</organism>
<dbReference type="InterPro" id="IPR020846">
    <property type="entry name" value="MFS_dom"/>
</dbReference>
<feature type="transmembrane region" description="Helical" evidence="6">
    <location>
        <begin position="215"/>
        <end position="234"/>
    </location>
</feature>
<keyword evidence="5" id="KW-0325">Glycoprotein</keyword>
<name>A0A8H5YWD4_9HYPO</name>
<dbReference type="AlphaFoldDB" id="A0A8H5YWD4"/>
<dbReference type="Proteomes" id="UP000544331">
    <property type="component" value="Unassembled WGS sequence"/>
</dbReference>
<dbReference type="GO" id="GO:0022857">
    <property type="term" value="F:transmembrane transporter activity"/>
    <property type="evidence" value="ECO:0007669"/>
    <property type="project" value="InterPro"/>
</dbReference>
<feature type="transmembrane region" description="Helical" evidence="6">
    <location>
        <begin position="76"/>
        <end position="97"/>
    </location>
</feature>
<keyword evidence="9" id="KW-1185">Reference proteome</keyword>
<dbReference type="Pfam" id="PF07690">
    <property type="entry name" value="MFS_1"/>
    <property type="match status" value="1"/>
</dbReference>
<feature type="transmembrane region" description="Helical" evidence="6">
    <location>
        <begin position="21"/>
        <end position="39"/>
    </location>
</feature>
<evidence type="ECO:0000259" key="7">
    <source>
        <dbReference type="PROSITE" id="PS50850"/>
    </source>
</evidence>
<evidence type="ECO:0000256" key="6">
    <source>
        <dbReference type="SAM" id="Phobius"/>
    </source>
</evidence>
<gene>
    <name evidence="8" type="ORF">FMUND_4412</name>
</gene>
<feature type="domain" description="Major facilitator superfamily (MFS) profile" evidence="7">
    <location>
        <begin position="1"/>
        <end position="366"/>
    </location>
</feature>
<feature type="transmembrane region" description="Helical" evidence="6">
    <location>
        <begin position="323"/>
        <end position="343"/>
    </location>
</feature>
<dbReference type="PANTHER" id="PTHR23502">
    <property type="entry name" value="MAJOR FACILITATOR SUPERFAMILY"/>
    <property type="match status" value="1"/>
</dbReference>
<evidence type="ECO:0000256" key="4">
    <source>
        <dbReference type="ARBA" id="ARBA00023136"/>
    </source>
</evidence>
<dbReference type="PANTHER" id="PTHR23502:SF60">
    <property type="entry name" value="MAJOR FACILITATOR SUPERFAMILY (MFS) PROFILE DOMAIN-CONTAINING PROTEIN-RELATED"/>
    <property type="match status" value="1"/>
</dbReference>
<dbReference type="InterPro" id="IPR036259">
    <property type="entry name" value="MFS_trans_sf"/>
</dbReference>
<evidence type="ECO:0000256" key="2">
    <source>
        <dbReference type="ARBA" id="ARBA00022692"/>
    </source>
</evidence>
<keyword evidence="3 6" id="KW-1133">Transmembrane helix</keyword>
<dbReference type="PROSITE" id="PS50850">
    <property type="entry name" value="MFS"/>
    <property type="match status" value="1"/>
</dbReference>
<evidence type="ECO:0000313" key="9">
    <source>
        <dbReference type="Proteomes" id="UP000544331"/>
    </source>
</evidence>
<reference evidence="8 9" key="1">
    <citation type="submission" date="2020-05" db="EMBL/GenBank/DDBJ databases">
        <title>Identification and distribution of gene clusters putatively required for synthesis of sphingolipid metabolism inhibitors in phylogenetically diverse species of the filamentous fungus Fusarium.</title>
        <authorList>
            <person name="Kim H.-S."/>
            <person name="Busman M."/>
            <person name="Brown D.W."/>
            <person name="Divon H."/>
            <person name="Uhlig S."/>
            <person name="Proctor R.H."/>
        </authorList>
    </citation>
    <scope>NUCLEOTIDE SEQUENCE [LARGE SCALE GENOMIC DNA]</scope>
    <source>
        <strain evidence="8 9">NRRL 66235</strain>
    </source>
</reference>
<dbReference type="EMBL" id="JAAOAN010000133">
    <property type="protein sequence ID" value="KAF5720128.1"/>
    <property type="molecule type" value="Genomic_DNA"/>
</dbReference>
<dbReference type="InterPro" id="IPR011701">
    <property type="entry name" value="MFS"/>
</dbReference>
<feature type="transmembrane region" description="Helical" evidence="6">
    <location>
        <begin position="254"/>
        <end position="275"/>
    </location>
</feature>
<accession>A0A8H5YWD4</accession>
<dbReference type="Gene3D" id="1.20.1250.20">
    <property type="entry name" value="MFS general substrate transporter like domains"/>
    <property type="match status" value="1"/>
</dbReference>
<feature type="transmembrane region" description="Helical" evidence="6">
    <location>
        <begin position="296"/>
        <end position="317"/>
    </location>
</feature>
<comment type="caution">
    <text evidence="8">The sequence shown here is derived from an EMBL/GenBank/DDBJ whole genome shotgun (WGS) entry which is preliminary data.</text>
</comment>
<evidence type="ECO:0000313" key="8">
    <source>
        <dbReference type="EMBL" id="KAF5720128.1"/>
    </source>
</evidence>
<evidence type="ECO:0000256" key="3">
    <source>
        <dbReference type="ARBA" id="ARBA00022989"/>
    </source>
</evidence>
<feature type="transmembrane region" description="Helical" evidence="6">
    <location>
        <begin position="139"/>
        <end position="159"/>
    </location>
</feature>
<keyword evidence="2 6" id="KW-0812">Transmembrane</keyword>
<dbReference type="GO" id="GO:0016020">
    <property type="term" value="C:membrane"/>
    <property type="evidence" value="ECO:0007669"/>
    <property type="project" value="UniProtKB-SubCell"/>
</dbReference>
<sequence>MVALALPSIGESLHITSSLELALALSIFVAAYAVGPLFWGPISELRGRVIVQKTSNLWFLCFNLGYALSHNKSSMIAFRFLAGLGGSAPLTAGGWVISDILQPGERGRAISVYSVAPLLGPALGPIDGGWVAEITTWRWVFYSSTIACGFVQVAALLFFKETHAPVILGRKKQRLIKETGNTELYTEYDNPDRTFARTLGITLARPFRLLFTQPIVMFLAAYMTYLYGTKYLVLSTFSGLFEKVYHEAPGYQGLSYISLALGLFFGTQICARSQDRMYKALKRRRCKEDQPGCPEFRIPMMVPSAILVPIGLLIYAWTAEKRTYWIGPNVGAYIYTTGLVMSYQSIQGYLVDSYARYAASGVAAAR</sequence>
<evidence type="ECO:0000256" key="5">
    <source>
        <dbReference type="ARBA" id="ARBA00023180"/>
    </source>
</evidence>
<dbReference type="SUPFAM" id="SSF103473">
    <property type="entry name" value="MFS general substrate transporter"/>
    <property type="match status" value="1"/>
</dbReference>
<comment type="subcellular location">
    <subcellularLocation>
        <location evidence="1">Membrane</location>
        <topology evidence="1">Multi-pass membrane protein</topology>
    </subcellularLocation>
</comment>
<proteinExistence type="predicted"/>
<evidence type="ECO:0000256" key="1">
    <source>
        <dbReference type="ARBA" id="ARBA00004141"/>
    </source>
</evidence>
<keyword evidence="4 6" id="KW-0472">Membrane</keyword>
<dbReference type="OrthoDB" id="6770063at2759"/>